<organism evidence="2 3">
    <name type="scientific">Lasiosphaeris hirsuta</name>
    <dbReference type="NCBI Taxonomy" id="260670"/>
    <lineage>
        <taxon>Eukaryota</taxon>
        <taxon>Fungi</taxon>
        <taxon>Dikarya</taxon>
        <taxon>Ascomycota</taxon>
        <taxon>Pezizomycotina</taxon>
        <taxon>Sordariomycetes</taxon>
        <taxon>Sordariomycetidae</taxon>
        <taxon>Sordariales</taxon>
        <taxon>Lasiosphaeriaceae</taxon>
        <taxon>Lasiosphaeris</taxon>
    </lineage>
</organism>
<evidence type="ECO:0000313" key="3">
    <source>
        <dbReference type="Proteomes" id="UP001172102"/>
    </source>
</evidence>
<dbReference type="EMBL" id="JAUKUA010000001">
    <property type="protein sequence ID" value="KAK0731921.1"/>
    <property type="molecule type" value="Genomic_DNA"/>
</dbReference>
<evidence type="ECO:0000259" key="1">
    <source>
        <dbReference type="Pfam" id="PF06985"/>
    </source>
</evidence>
<keyword evidence="3" id="KW-1185">Reference proteome</keyword>
<reference evidence="2" key="1">
    <citation type="submission" date="2023-06" db="EMBL/GenBank/DDBJ databases">
        <title>Genome-scale phylogeny and comparative genomics of the fungal order Sordariales.</title>
        <authorList>
            <consortium name="Lawrence Berkeley National Laboratory"/>
            <person name="Hensen N."/>
            <person name="Bonometti L."/>
            <person name="Westerberg I."/>
            <person name="Brannstrom I.O."/>
            <person name="Guillou S."/>
            <person name="Cros-Aarteil S."/>
            <person name="Calhoun S."/>
            <person name="Haridas S."/>
            <person name="Kuo A."/>
            <person name="Mondo S."/>
            <person name="Pangilinan J."/>
            <person name="Riley R."/>
            <person name="Labutti K."/>
            <person name="Andreopoulos B."/>
            <person name="Lipzen A."/>
            <person name="Chen C."/>
            <person name="Yanf M."/>
            <person name="Daum C."/>
            <person name="Ng V."/>
            <person name="Clum A."/>
            <person name="Steindorff A."/>
            <person name="Ohm R."/>
            <person name="Martin F."/>
            <person name="Silar P."/>
            <person name="Natvig D."/>
            <person name="Lalanne C."/>
            <person name="Gautier V."/>
            <person name="Ament-Velasquez S.L."/>
            <person name="Kruys A."/>
            <person name="Hutchinson M.I."/>
            <person name="Powell A.J."/>
            <person name="Barry K."/>
            <person name="Miller A.N."/>
            <person name="Grigoriev I.V."/>
            <person name="Debuchy R."/>
            <person name="Gladieux P."/>
            <person name="Thoren M.H."/>
            <person name="Johannesson H."/>
        </authorList>
    </citation>
    <scope>NUCLEOTIDE SEQUENCE</scope>
    <source>
        <strain evidence="2">SMH4607-1</strain>
    </source>
</reference>
<accession>A0AA40BD11</accession>
<dbReference type="Pfam" id="PF06985">
    <property type="entry name" value="HET"/>
    <property type="match status" value="1"/>
</dbReference>
<dbReference type="Proteomes" id="UP001172102">
    <property type="component" value="Unassembled WGS sequence"/>
</dbReference>
<feature type="domain" description="Heterokaryon incompatibility" evidence="1">
    <location>
        <begin position="32"/>
        <end position="99"/>
    </location>
</feature>
<sequence>MIYQYITCQTKIHQLYRCCLMRDDDIPRYGGYATLSHTWGDDGVILQEMRRMESKIPQALNKQKQHIADKRGFTKIESAAAMAVRRGLGYLWVGTCCIQECSPDH</sequence>
<dbReference type="PANTHER" id="PTHR10622:SF10">
    <property type="entry name" value="HET DOMAIN-CONTAINING PROTEIN"/>
    <property type="match status" value="1"/>
</dbReference>
<gene>
    <name evidence="2" type="ORF">B0H67DRAFT_640251</name>
</gene>
<comment type="caution">
    <text evidence="2">The sequence shown here is derived from an EMBL/GenBank/DDBJ whole genome shotgun (WGS) entry which is preliminary data.</text>
</comment>
<dbReference type="InterPro" id="IPR010730">
    <property type="entry name" value="HET"/>
</dbReference>
<dbReference type="PANTHER" id="PTHR10622">
    <property type="entry name" value="HET DOMAIN-CONTAINING PROTEIN"/>
    <property type="match status" value="1"/>
</dbReference>
<dbReference type="AlphaFoldDB" id="A0AA40BD11"/>
<protein>
    <recommendedName>
        <fullName evidence="1">Heterokaryon incompatibility domain-containing protein</fullName>
    </recommendedName>
</protein>
<proteinExistence type="predicted"/>
<evidence type="ECO:0000313" key="2">
    <source>
        <dbReference type="EMBL" id="KAK0731921.1"/>
    </source>
</evidence>
<name>A0AA40BD11_9PEZI</name>